<organism evidence="1 2">
    <name type="scientific">Nocardia puris</name>
    <dbReference type="NCBI Taxonomy" id="208602"/>
    <lineage>
        <taxon>Bacteria</taxon>
        <taxon>Bacillati</taxon>
        <taxon>Actinomycetota</taxon>
        <taxon>Actinomycetes</taxon>
        <taxon>Mycobacteriales</taxon>
        <taxon>Nocardiaceae</taxon>
        <taxon>Nocardia</taxon>
    </lineage>
</organism>
<dbReference type="SUPFAM" id="SSF144020">
    <property type="entry name" value="FdhE-like"/>
    <property type="match status" value="1"/>
</dbReference>
<dbReference type="EMBL" id="QNRE01000001">
    <property type="protein sequence ID" value="RBO96378.1"/>
    <property type="molecule type" value="Genomic_DNA"/>
</dbReference>
<evidence type="ECO:0000313" key="1">
    <source>
        <dbReference type="EMBL" id="RBO96378.1"/>
    </source>
</evidence>
<dbReference type="Proteomes" id="UP000252586">
    <property type="component" value="Unassembled WGS sequence"/>
</dbReference>
<dbReference type="AlphaFoldDB" id="A0A366E4R1"/>
<evidence type="ECO:0000313" key="2">
    <source>
        <dbReference type="Proteomes" id="UP000252586"/>
    </source>
</evidence>
<comment type="caution">
    <text evidence="1">The sequence shown here is derived from an EMBL/GenBank/DDBJ whole genome shotgun (WGS) entry which is preliminary data.</text>
</comment>
<gene>
    <name evidence="1" type="ORF">DFR74_101393</name>
</gene>
<protein>
    <submittedName>
        <fullName evidence="1">Uncharacterized protein</fullName>
    </submittedName>
</protein>
<accession>A0A366E4R1</accession>
<reference evidence="1 2" key="1">
    <citation type="submission" date="2018-06" db="EMBL/GenBank/DDBJ databases">
        <title>Genomic Encyclopedia of Type Strains, Phase IV (KMG-IV): sequencing the most valuable type-strain genomes for metagenomic binning, comparative biology and taxonomic classification.</title>
        <authorList>
            <person name="Goeker M."/>
        </authorList>
    </citation>
    <scope>NUCLEOTIDE SEQUENCE [LARGE SCALE GENOMIC DNA]</scope>
    <source>
        <strain evidence="1 2">DSM 44599</strain>
    </source>
</reference>
<keyword evidence="2" id="KW-1185">Reference proteome</keyword>
<name>A0A366E4R1_9NOCA</name>
<dbReference type="RefSeq" id="WP_267465167.1">
    <property type="nucleotide sequence ID" value="NZ_JADLRS010000008.1"/>
</dbReference>
<dbReference type="InterPro" id="IPR024064">
    <property type="entry name" value="FdhE-like_sf"/>
</dbReference>
<sequence length="41" mass="4810">MAEVCPQCSKKTGMDVGEKDRQGWQKYQCQLCKYEWKAPAR</sequence>
<proteinExistence type="predicted"/>